<dbReference type="STRING" id="602072.A0A1R3RMV1"/>
<dbReference type="PANTHER" id="PTHR11496:SF107">
    <property type="entry name" value="ALCOHOL DEHYDROGENASE, PUTATIVE (AFU_ORTHOLOGUE AFUA_1G06800)-RELATED"/>
    <property type="match status" value="1"/>
</dbReference>
<dbReference type="VEuPathDB" id="FungiDB:ASPCADRAFT_515207"/>
<dbReference type="GO" id="GO:0005739">
    <property type="term" value="C:mitochondrion"/>
    <property type="evidence" value="ECO:0007669"/>
    <property type="project" value="TreeGrafter"/>
</dbReference>
<gene>
    <name evidence="4" type="ORF">ASPCADRAFT_515207</name>
</gene>
<dbReference type="EMBL" id="KV907499">
    <property type="protein sequence ID" value="OOF95804.1"/>
    <property type="molecule type" value="Genomic_DNA"/>
</dbReference>
<evidence type="ECO:0000313" key="4">
    <source>
        <dbReference type="EMBL" id="OOF95804.1"/>
    </source>
</evidence>
<dbReference type="Gene3D" id="3.40.50.1970">
    <property type="match status" value="1"/>
</dbReference>
<evidence type="ECO:0000313" key="5">
    <source>
        <dbReference type="Proteomes" id="UP000188318"/>
    </source>
</evidence>
<evidence type="ECO:0008006" key="6">
    <source>
        <dbReference type="Google" id="ProtNLM"/>
    </source>
</evidence>
<dbReference type="InterPro" id="IPR039697">
    <property type="entry name" value="Alcohol_dehydrogenase_Fe"/>
</dbReference>
<dbReference type="InterPro" id="IPR001670">
    <property type="entry name" value="ADH_Fe/GldA"/>
</dbReference>
<feature type="domain" description="Alcohol dehydrogenase iron-type/glycerol dehydrogenase GldA" evidence="2">
    <location>
        <begin position="37"/>
        <end position="164"/>
    </location>
</feature>
<keyword evidence="1" id="KW-0560">Oxidoreductase</keyword>
<dbReference type="Gene3D" id="1.20.1090.10">
    <property type="entry name" value="Dehydroquinate synthase-like - alpha domain"/>
    <property type="match status" value="1"/>
</dbReference>
<evidence type="ECO:0000259" key="2">
    <source>
        <dbReference type="Pfam" id="PF00465"/>
    </source>
</evidence>
<evidence type="ECO:0000259" key="3">
    <source>
        <dbReference type="Pfam" id="PF25137"/>
    </source>
</evidence>
<reference evidence="5" key="1">
    <citation type="journal article" date="2017" name="Genome Biol.">
        <title>Comparative genomics reveals high biological diversity and specific adaptations in the industrially and medically important fungal genus Aspergillus.</title>
        <authorList>
            <person name="de Vries R.P."/>
            <person name="Riley R."/>
            <person name="Wiebenga A."/>
            <person name="Aguilar-Osorio G."/>
            <person name="Amillis S."/>
            <person name="Uchima C.A."/>
            <person name="Anderluh G."/>
            <person name="Asadollahi M."/>
            <person name="Askin M."/>
            <person name="Barry K."/>
            <person name="Battaglia E."/>
            <person name="Bayram O."/>
            <person name="Benocci T."/>
            <person name="Braus-Stromeyer S.A."/>
            <person name="Caldana C."/>
            <person name="Canovas D."/>
            <person name="Cerqueira G.C."/>
            <person name="Chen F."/>
            <person name="Chen W."/>
            <person name="Choi C."/>
            <person name="Clum A."/>
            <person name="Dos Santos R.A."/>
            <person name="Damasio A.R."/>
            <person name="Diallinas G."/>
            <person name="Emri T."/>
            <person name="Fekete E."/>
            <person name="Flipphi M."/>
            <person name="Freyberg S."/>
            <person name="Gallo A."/>
            <person name="Gournas C."/>
            <person name="Habgood R."/>
            <person name="Hainaut M."/>
            <person name="Harispe M.L."/>
            <person name="Henrissat B."/>
            <person name="Hilden K.S."/>
            <person name="Hope R."/>
            <person name="Hossain A."/>
            <person name="Karabika E."/>
            <person name="Karaffa L."/>
            <person name="Karanyi Z."/>
            <person name="Krasevec N."/>
            <person name="Kuo A."/>
            <person name="Kusch H."/>
            <person name="LaButti K."/>
            <person name="Lagendijk E.L."/>
            <person name="Lapidus A."/>
            <person name="Levasseur A."/>
            <person name="Lindquist E."/>
            <person name="Lipzen A."/>
            <person name="Logrieco A.F."/>
            <person name="MacCabe A."/>
            <person name="Maekelae M.R."/>
            <person name="Malavazi I."/>
            <person name="Melin P."/>
            <person name="Meyer V."/>
            <person name="Mielnichuk N."/>
            <person name="Miskei M."/>
            <person name="Molnar A.P."/>
            <person name="Mule G."/>
            <person name="Ngan C.Y."/>
            <person name="Orejas M."/>
            <person name="Orosz E."/>
            <person name="Ouedraogo J.P."/>
            <person name="Overkamp K.M."/>
            <person name="Park H.-S."/>
            <person name="Perrone G."/>
            <person name="Piumi F."/>
            <person name="Punt P.J."/>
            <person name="Ram A.F."/>
            <person name="Ramon A."/>
            <person name="Rauscher S."/>
            <person name="Record E."/>
            <person name="Riano-Pachon D.M."/>
            <person name="Robert V."/>
            <person name="Roehrig J."/>
            <person name="Ruller R."/>
            <person name="Salamov A."/>
            <person name="Salih N.S."/>
            <person name="Samson R.A."/>
            <person name="Sandor E."/>
            <person name="Sanguinetti M."/>
            <person name="Schuetze T."/>
            <person name="Sepcic K."/>
            <person name="Shelest E."/>
            <person name="Sherlock G."/>
            <person name="Sophianopoulou V."/>
            <person name="Squina F.M."/>
            <person name="Sun H."/>
            <person name="Susca A."/>
            <person name="Todd R.B."/>
            <person name="Tsang A."/>
            <person name="Unkles S.E."/>
            <person name="van de Wiele N."/>
            <person name="van Rossen-Uffink D."/>
            <person name="Oliveira J.V."/>
            <person name="Vesth T.C."/>
            <person name="Visser J."/>
            <person name="Yu J.-H."/>
            <person name="Zhou M."/>
            <person name="Andersen M.R."/>
            <person name="Archer D.B."/>
            <person name="Baker S.E."/>
            <person name="Benoit I."/>
            <person name="Brakhage A.A."/>
            <person name="Braus G.H."/>
            <person name="Fischer R."/>
            <person name="Frisvad J.C."/>
            <person name="Goldman G.H."/>
            <person name="Houbraken J."/>
            <person name="Oakley B."/>
            <person name="Pocsi I."/>
            <person name="Scazzocchio C."/>
            <person name="Seiboth B."/>
            <person name="vanKuyk P.A."/>
            <person name="Wortman J."/>
            <person name="Dyer P.S."/>
            <person name="Grigoriev I.V."/>
        </authorList>
    </citation>
    <scope>NUCLEOTIDE SEQUENCE [LARGE SCALE GENOMIC DNA]</scope>
    <source>
        <strain evidence="5">ITEM 5010</strain>
    </source>
</reference>
<keyword evidence="5" id="KW-1185">Reference proteome</keyword>
<sequence>MEKHSETIIPYLPGSTFPIVRHGLSFEEACSKHLKITLGCSKAFVVASGSLSRQTDALTRLENALGSMVVGTHQGMQPHTLLTEVLELAAQVKACRADCLITMGGGTIVDAAKIVVFANTRGITTMDALISKIQEGIQFKGTPPSWEPNRDSTLLRTVCIPTTLVRGGGGGIGIRGLDHCVESYAGGWRTNAEAQDCAVRAIRLLLPALLQTIGSPDNFQARLLAQQGSMLAVKAALFHHGPAGASHGIGHQLGPLGVSHGETSAILMPAVAKFNKSAVHAQQKTLLREGFWSEPTIAKVLLDDGLQEDTADLSQVLDRIIRALGLPRTLNEVGVGKDKFLQIAENSVND</sequence>
<dbReference type="GO" id="GO:0046872">
    <property type="term" value="F:metal ion binding"/>
    <property type="evidence" value="ECO:0007669"/>
    <property type="project" value="InterPro"/>
</dbReference>
<dbReference type="OMA" id="HGRICAI"/>
<protein>
    <recommendedName>
        <fullName evidence="6">Alcohol dehydrogenase iron-type/glycerol dehydrogenase GldA domain-containing protein</fullName>
    </recommendedName>
</protein>
<evidence type="ECO:0000256" key="1">
    <source>
        <dbReference type="ARBA" id="ARBA00023002"/>
    </source>
</evidence>
<name>A0A1R3RMV1_ASPC5</name>
<dbReference type="SUPFAM" id="SSF56796">
    <property type="entry name" value="Dehydroquinate synthase-like"/>
    <property type="match status" value="1"/>
</dbReference>
<dbReference type="GO" id="GO:0004022">
    <property type="term" value="F:alcohol dehydrogenase (NAD+) activity"/>
    <property type="evidence" value="ECO:0007669"/>
    <property type="project" value="TreeGrafter"/>
</dbReference>
<dbReference type="Proteomes" id="UP000188318">
    <property type="component" value="Unassembled WGS sequence"/>
</dbReference>
<dbReference type="PANTHER" id="PTHR11496">
    <property type="entry name" value="ALCOHOL DEHYDROGENASE"/>
    <property type="match status" value="1"/>
</dbReference>
<dbReference type="AlphaFoldDB" id="A0A1R3RMV1"/>
<dbReference type="Pfam" id="PF00465">
    <property type="entry name" value="Fe-ADH"/>
    <property type="match status" value="1"/>
</dbReference>
<feature type="domain" description="Fe-containing alcohol dehydrogenase-like C-terminal" evidence="3">
    <location>
        <begin position="177"/>
        <end position="349"/>
    </location>
</feature>
<dbReference type="Pfam" id="PF25137">
    <property type="entry name" value="ADH_Fe_C"/>
    <property type="match status" value="1"/>
</dbReference>
<accession>A0A1R3RMV1</accession>
<dbReference type="OrthoDB" id="339764at2759"/>
<organism evidence="4 5">
    <name type="scientific">Aspergillus carbonarius (strain ITEM 5010)</name>
    <dbReference type="NCBI Taxonomy" id="602072"/>
    <lineage>
        <taxon>Eukaryota</taxon>
        <taxon>Fungi</taxon>
        <taxon>Dikarya</taxon>
        <taxon>Ascomycota</taxon>
        <taxon>Pezizomycotina</taxon>
        <taxon>Eurotiomycetes</taxon>
        <taxon>Eurotiomycetidae</taxon>
        <taxon>Eurotiales</taxon>
        <taxon>Aspergillaceae</taxon>
        <taxon>Aspergillus</taxon>
        <taxon>Aspergillus subgen. Circumdati</taxon>
    </lineage>
</organism>
<proteinExistence type="predicted"/>
<dbReference type="InterPro" id="IPR056798">
    <property type="entry name" value="ADH_Fe_C"/>
</dbReference>